<dbReference type="PRINTS" id="PR00371">
    <property type="entry name" value="FPNCR"/>
</dbReference>
<keyword evidence="4" id="KW-0223">Dioxygenase</keyword>
<dbReference type="eggNOG" id="COG0543">
    <property type="taxonomic scope" value="Bacteria"/>
</dbReference>
<dbReference type="InterPro" id="IPR001433">
    <property type="entry name" value="OxRdtase_FAD/NAD-bd"/>
</dbReference>
<dbReference type="eggNOG" id="COG1018">
    <property type="taxonomic scope" value="Bacteria"/>
</dbReference>
<dbReference type="InterPro" id="IPR050415">
    <property type="entry name" value="MRET"/>
</dbReference>
<gene>
    <name evidence="4" type="ORF">SAMN05421647_104275</name>
</gene>
<name>A0A1N6SHL2_9GAMM</name>
<dbReference type="Gene3D" id="3.40.50.80">
    <property type="entry name" value="Nucleotide-binding domain of ferredoxin-NADP reductase (FNR) module"/>
    <property type="match status" value="1"/>
</dbReference>
<evidence type="ECO:0000259" key="2">
    <source>
        <dbReference type="PROSITE" id="PS51085"/>
    </source>
</evidence>
<dbReference type="InterPro" id="IPR047683">
    <property type="entry name" value="BenC-like_FAD_NAD-bd"/>
</dbReference>
<dbReference type="InterPro" id="IPR039261">
    <property type="entry name" value="FNR_nucleotide-bd"/>
</dbReference>
<dbReference type="CDD" id="cd00207">
    <property type="entry name" value="fer2"/>
    <property type="match status" value="1"/>
</dbReference>
<organism evidence="4 5">
    <name type="scientific">Marinobacterium stanieri</name>
    <dbReference type="NCBI Taxonomy" id="49186"/>
    <lineage>
        <taxon>Bacteria</taxon>
        <taxon>Pseudomonadati</taxon>
        <taxon>Pseudomonadota</taxon>
        <taxon>Gammaproteobacteria</taxon>
        <taxon>Oceanospirillales</taxon>
        <taxon>Oceanospirillaceae</taxon>
        <taxon>Marinobacterium</taxon>
    </lineage>
</organism>
<dbReference type="SUPFAM" id="SSF63380">
    <property type="entry name" value="Riboflavin synthase domain-like"/>
    <property type="match status" value="1"/>
</dbReference>
<dbReference type="PROSITE" id="PS51384">
    <property type="entry name" value="FAD_FR"/>
    <property type="match status" value="1"/>
</dbReference>
<dbReference type="InterPro" id="IPR017927">
    <property type="entry name" value="FAD-bd_FR_type"/>
</dbReference>
<dbReference type="Proteomes" id="UP000186895">
    <property type="component" value="Unassembled WGS sequence"/>
</dbReference>
<evidence type="ECO:0000313" key="4">
    <source>
        <dbReference type="EMBL" id="SIQ40581.1"/>
    </source>
</evidence>
<evidence type="ECO:0000313" key="5">
    <source>
        <dbReference type="Proteomes" id="UP000186895"/>
    </source>
</evidence>
<dbReference type="EMBL" id="FTMN01000004">
    <property type="protein sequence ID" value="SIQ40581.1"/>
    <property type="molecule type" value="Genomic_DNA"/>
</dbReference>
<dbReference type="PROSITE" id="PS51085">
    <property type="entry name" value="2FE2S_FER_2"/>
    <property type="match status" value="1"/>
</dbReference>
<feature type="domain" description="FAD-binding FR-type" evidence="3">
    <location>
        <begin position="103"/>
        <end position="205"/>
    </location>
</feature>
<evidence type="ECO:0000256" key="1">
    <source>
        <dbReference type="ARBA" id="ARBA00034078"/>
    </source>
</evidence>
<reference evidence="4 5" key="1">
    <citation type="submission" date="2017-01" db="EMBL/GenBank/DDBJ databases">
        <authorList>
            <person name="Mah S.A."/>
            <person name="Swanson W.J."/>
            <person name="Moy G.W."/>
            <person name="Vacquier V.D."/>
        </authorList>
    </citation>
    <scope>NUCLEOTIDE SEQUENCE [LARGE SCALE GENOMIC DNA]</scope>
    <source>
        <strain evidence="4 5">DSM 7027</strain>
    </source>
</reference>
<dbReference type="PRINTS" id="PR00410">
    <property type="entry name" value="PHEHYDRXLASE"/>
</dbReference>
<dbReference type="InterPro" id="IPR006058">
    <property type="entry name" value="2Fe2S_fd_BS"/>
</dbReference>
<dbReference type="Pfam" id="PF00970">
    <property type="entry name" value="FAD_binding_6"/>
    <property type="match status" value="1"/>
</dbReference>
<dbReference type="InterPro" id="IPR012675">
    <property type="entry name" value="Beta-grasp_dom_sf"/>
</dbReference>
<protein>
    <submittedName>
        <fullName evidence="4">Benzoate/toluate 1,2-dioxygenase reductase subunit</fullName>
    </submittedName>
</protein>
<accession>A0A1N6SHL2</accession>
<sequence>MYKVALNFEDGVTRFISTLPMETVADAAYRSGLNIPLDCRDGACGTCKCHCESGQYEMDGYIDDALSDQEAEQQFVLTCCMVPESDCVVTVPASSEVCVRSQQADVHAQLTEINRLSESTLSFTVASDQVRAMHFLPGQYVNVQVPGTDQSRAYSFSSMVNETDESVSFLIRVVPDGLMSTYMADQAQVGDQLMLRGPFGSFYLRDVKRPVLMLAGGTGLAPFMAMLEKIQREGCDYPIHLIYGVTHDVDLVELGKLEAFASAIDNFTFSACVASEESSWPQKGYVTHHIEPAHLNDGDVDIYLCGPPPMVEAVNGYMQDKNIQPASFHYEKFAASK</sequence>
<dbReference type="PROSITE" id="PS00197">
    <property type="entry name" value="2FE2S_FER_1"/>
    <property type="match status" value="1"/>
</dbReference>
<evidence type="ECO:0000259" key="3">
    <source>
        <dbReference type="PROSITE" id="PS51384"/>
    </source>
</evidence>
<feature type="domain" description="2Fe-2S ferredoxin-type" evidence="2">
    <location>
        <begin position="2"/>
        <end position="95"/>
    </location>
</feature>
<keyword evidence="5" id="KW-1185">Reference proteome</keyword>
<dbReference type="PANTHER" id="PTHR47354:SF5">
    <property type="entry name" value="PROTEIN RFBI"/>
    <property type="match status" value="1"/>
</dbReference>
<dbReference type="CDD" id="cd06209">
    <property type="entry name" value="BenDO_FAD_NAD"/>
    <property type="match status" value="1"/>
</dbReference>
<dbReference type="SUPFAM" id="SSF52343">
    <property type="entry name" value="Ferredoxin reductase-like, C-terminal NADP-linked domain"/>
    <property type="match status" value="1"/>
</dbReference>
<dbReference type="InterPro" id="IPR036010">
    <property type="entry name" value="2Fe-2S_ferredoxin-like_sf"/>
</dbReference>
<dbReference type="InterPro" id="IPR008333">
    <property type="entry name" value="Cbr1-like_FAD-bd_dom"/>
</dbReference>
<dbReference type="Pfam" id="PF00175">
    <property type="entry name" value="NAD_binding_1"/>
    <property type="match status" value="1"/>
</dbReference>
<dbReference type="InterPro" id="IPR017938">
    <property type="entry name" value="Riboflavin_synthase-like_b-brl"/>
</dbReference>
<dbReference type="RefSeq" id="WP_076462848.1">
    <property type="nucleotide sequence ID" value="NZ_FTMN01000004.1"/>
</dbReference>
<dbReference type="InterPro" id="IPR001709">
    <property type="entry name" value="Flavoprot_Pyr_Nucl_cyt_Rdtase"/>
</dbReference>
<keyword evidence="4" id="KW-0560">Oxidoreductase</keyword>
<dbReference type="AlphaFoldDB" id="A0A1N6SHL2"/>
<dbReference type="STRING" id="49186.SAMN05421647_104275"/>
<comment type="cofactor">
    <cofactor evidence="1">
        <name>[2Fe-2S] cluster</name>
        <dbReference type="ChEBI" id="CHEBI:190135"/>
    </cofactor>
</comment>
<dbReference type="GO" id="GO:0051213">
    <property type="term" value="F:dioxygenase activity"/>
    <property type="evidence" value="ECO:0007669"/>
    <property type="project" value="UniProtKB-KW"/>
</dbReference>
<dbReference type="Gene3D" id="2.40.30.10">
    <property type="entry name" value="Translation factors"/>
    <property type="match status" value="1"/>
</dbReference>
<dbReference type="Gene3D" id="3.10.20.30">
    <property type="match status" value="1"/>
</dbReference>
<dbReference type="PANTHER" id="PTHR47354">
    <property type="entry name" value="NADH OXIDOREDUCTASE HCR"/>
    <property type="match status" value="1"/>
</dbReference>
<dbReference type="InterPro" id="IPR001041">
    <property type="entry name" value="2Fe-2S_ferredoxin-type"/>
</dbReference>
<dbReference type="SUPFAM" id="SSF54292">
    <property type="entry name" value="2Fe-2S ferredoxin-like"/>
    <property type="match status" value="1"/>
</dbReference>
<proteinExistence type="predicted"/>
<dbReference type="NCBIfam" id="NF040810">
    <property type="entry name" value="BenC"/>
    <property type="match status" value="1"/>
</dbReference>
<dbReference type="Pfam" id="PF00111">
    <property type="entry name" value="Fer2"/>
    <property type="match status" value="1"/>
</dbReference>
<dbReference type="GO" id="GO:0051537">
    <property type="term" value="F:2 iron, 2 sulfur cluster binding"/>
    <property type="evidence" value="ECO:0007669"/>
    <property type="project" value="InterPro"/>
</dbReference>